<evidence type="ECO:0000313" key="4">
    <source>
        <dbReference type="EMBL" id="KHO01574.1"/>
    </source>
</evidence>
<name>A0A0B2X5C0_METAS</name>
<keyword evidence="1" id="KW-0862">Zinc</keyword>
<reference evidence="4 5" key="1">
    <citation type="journal article" date="2014" name="Proc. Natl. Acad. Sci. U.S.A.">
        <title>Trajectory and genomic determinants of fungal-pathogen speciation and host adaptation.</title>
        <authorList>
            <person name="Hu X."/>
            <person name="Xiao G."/>
            <person name="Zheng P."/>
            <person name="Shang Y."/>
            <person name="Su Y."/>
            <person name="Zhang X."/>
            <person name="Liu X."/>
            <person name="Zhan S."/>
            <person name="St Leger R.J."/>
            <person name="Wang C."/>
        </authorList>
    </citation>
    <scope>NUCLEOTIDE SEQUENCE [LARGE SCALE GENOMIC DNA]</scope>
    <source>
        <strain evidence="4 5">ARSEF 1941</strain>
    </source>
</reference>
<feature type="compositionally biased region" description="Low complexity" evidence="2">
    <location>
        <begin position="570"/>
        <end position="579"/>
    </location>
</feature>
<feature type="region of interest" description="Disordered" evidence="2">
    <location>
        <begin position="526"/>
        <end position="581"/>
    </location>
</feature>
<protein>
    <submittedName>
        <fullName evidence="4">Zinc finger, C2H2</fullName>
    </submittedName>
</protein>
<dbReference type="EMBL" id="AZHE01000001">
    <property type="protein sequence ID" value="KHO01574.1"/>
    <property type="molecule type" value="Genomic_DNA"/>
</dbReference>
<feature type="compositionally biased region" description="Polar residues" evidence="2">
    <location>
        <begin position="190"/>
        <end position="205"/>
    </location>
</feature>
<proteinExistence type="predicted"/>
<dbReference type="PANTHER" id="PTHR38166">
    <property type="entry name" value="C2H2-TYPE DOMAIN-CONTAINING PROTEIN-RELATED"/>
    <property type="match status" value="1"/>
</dbReference>
<feature type="compositionally biased region" description="Low complexity" evidence="2">
    <location>
        <begin position="268"/>
        <end position="285"/>
    </location>
</feature>
<evidence type="ECO:0000256" key="1">
    <source>
        <dbReference type="PROSITE-ProRule" id="PRU00042"/>
    </source>
</evidence>
<dbReference type="GO" id="GO:0008270">
    <property type="term" value="F:zinc ion binding"/>
    <property type="evidence" value="ECO:0007669"/>
    <property type="project" value="UniProtKB-KW"/>
</dbReference>
<keyword evidence="1" id="KW-0863">Zinc-finger</keyword>
<dbReference type="PANTHER" id="PTHR38166:SF1">
    <property type="entry name" value="C2H2-TYPE DOMAIN-CONTAINING PROTEIN"/>
    <property type="match status" value="1"/>
</dbReference>
<organism evidence="4 5">
    <name type="scientific">Metarhizium album (strain ARSEF 1941)</name>
    <dbReference type="NCBI Taxonomy" id="1081103"/>
    <lineage>
        <taxon>Eukaryota</taxon>
        <taxon>Fungi</taxon>
        <taxon>Dikarya</taxon>
        <taxon>Ascomycota</taxon>
        <taxon>Pezizomycotina</taxon>
        <taxon>Sordariomycetes</taxon>
        <taxon>Hypocreomycetidae</taxon>
        <taxon>Hypocreales</taxon>
        <taxon>Clavicipitaceae</taxon>
        <taxon>Metarhizium</taxon>
    </lineage>
</organism>
<feature type="domain" description="C2H2-type" evidence="3">
    <location>
        <begin position="384"/>
        <end position="409"/>
    </location>
</feature>
<dbReference type="STRING" id="1081103.A0A0B2X5C0"/>
<keyword evidence="1" id="KW-0479">Metal-binding</keyword>
<feature type="compositionally biased region" description="Low complexity" evidence="2">
    <location>
        <begin position="78"/>
        <end position="89"/>
    </location>
</feature>
<accession>A0A0B2X5C0</accession>
<dbReference type="AlphaFoldDB" id="A0A0B2X5C0"/>
<feature type="compositionally biased region" description="Low complexity" evidence="2">
    <location>
        <begin position="58"/>
        <end position="69"/>
    </location>
</feature>
<keyword evidence="5" id="KW-1185">Reference proteome</keyword>
<dbReference type="OrthoDB" id="610608at2759"/>
<dbReference type="RefSeq" id="XP_040682639.1">
    <property type="nucleotide sequence ID" value="XM_040819374.1"/>
</dbReference>
<feature type="region of interest" description="Disordered" evidence="2">
    <location>
        <begin position="266"/>
        <end position="339"/>
    </location>
</feature>
<feature type="compositionally biased region" description="Acidic residues" evidence="2">
    <location>
        <begin position="306"/>
        <end position="316"/>
    </location>
</feature>
<dbReference type="HOGENOM" id="CLU_018101_0_0_1"/>
<feature type="region of interest" description="Disordered" evidence="2">
    <location>
        <begin position="160"/>
        <end position="205"/>
    </location>
</feature>
<comment type="caution">
    <text evidence="4">The sequence shown here is derived from an EMBL/GenBank/DDBJ whole genome shotgun (WGS) entry which is preliminary data.</text>
</comment>
<evidence type="ECO:0000259" key="3">
    <source>
        <dbReference type="PROSITE" id="PS50157"/>
    </source>
</evidence>
<feature type="compositionally biased region" description="Basic and acidic residues" evidence="2">
    <location>
        <begin position="1"/>
        <end position="13"/>
    </location>
</feature>
<dbReference type="PROSITE" id="PS50157">
    <property type="entry name" value="ZINC_FINGER_C2H2_2"/>
    <property type="match status" value="1"/>
</dbReference>
<dbReference type="Proteomes" id="UP000030816">
    <property type="component" value="Unassembled WGS sequence"/>
</dbReference>
<sequence length="713" mass="78799">MDTRPSPMREVDNIHLPLHLRLDPEKSVSSPQHDGSNYRKKFPESLHFPSGNFRMRSRTASTRSSISSAHIPDSATAYSPSTLASPLSSSYASDIQERFACHTLDGSRPPSRIRHRHRPSIATCSTFINDDDESPVYVGYHDVTQKTKQADNDYAGTAETHEVELDEPGTDATPTKEEDDALTPGESSDWEQNQTPCASPTQKSEISFTTFGDTVSSDDADGVLDYTLQLVYGLELSEVPAPSGELHHVVSKFVRELGRHVWQAPLDGQSSQTTSGSSSSTTPSTGAGGDNPQGFGKRKKQNNGEDGGEDISDDEGSGYIRTKRIKPSPKEDENLRLSCPYRKRNPHRFNVRDHHSCAMTYFPKFAELRQHIVKQHKRDDPSAFVCDRCTRDFRTRKELREHQRQPKEHMCDISDHDPEAGIDGPTSNKLLSRKRVSGGSPEVQWKEIWNILFPDDDDNLVRSYHYTPVIEHFELSAHYLEAFNYLQSSLRDKISNPATLETLATKFHHCFIETVERCVLTSQSMPYTNRSNKRNEPSRTQTTQSLVGRKPREIASRPDSGVVIDDTSEESGSVVGSSSLGHRDSVRTVRSYAGRQGSNIAPKGSADIFPTPVTIAPGVNQSPAAPLPSFTFGASMNNMAHGTAAASVEEWANGLSFNQNDGTFGMGDPWIADTNMTPQAEFALDESLLYQANFCAMDGTFTDLHGAKADGAV</sequence>
<dbReference type="GeneID" id="63735030"/>
<feature type="compositionally biased region" description="Basic and acidic residues" evidence="2">
    <location>
        <begin position="400"/>
        <end position="419"/>
    </location>
</feature>
<feature type="region of interest" description="Disordered" evidence="2">
    <location>
        <begin position="1"/>
        <end position="89"/>
    </location>
</feature>
<evidence type="ECO:0000256" key="2">
    <source>
        <dbReference type="SAM" id="MobiDB-lite"/>
    </source>
</evidence>
<dbReference type="InterPro" id="IPR013087">
    <property type="entry name" value="Znf_C2H2_type"/>
</dbReference>
<evidence type="ECO:0000313" key="5">
    <source>
        <dbReference type="Proteomes" id="UP000030816"/>
    </source>
</evidence>
<gene>
    <name evidence="4" type="ORF">MAM_00575</name>
</gene>
<feature type="region of interest" description="Disordered" evidence="2">
    <location>
        <begin position="400"/>
        <end position="435"/>
    </location>
</feature>